<feature type="compositionally biased region" description="Polar residues" evidence="1">
    <location>
        <begin position="297"/>
        <end position="320"/>
    </location>
</feature>
<accession>A0A9P8G7N8</accession>
<gene>
    <name evidence="2" type="ORF">KCU76_g2733</name>
    <name evidence="3" type="ORF">KCV03_g9327</name>
</gene>
<comment type="caution">
    <text evidence="3">The sequence shown here is derived from an EMBL/GenBank/DDBJ whole genome shotgun (WGS) entry which is preliminary data.</text>
</comment>
<organism evidence="3 4">
    <name type="scientific">Aureobasidium melanogenum</name>
    <name type="common">Aureobasidium pullulans var. melanogenum</name>
    <dbReference type="NCBI Taxonomy" id="46634"/>
    <lineage>
        <taxon>Eukaryota</taxon>
        <taxon>Fungi</taxon>
        <taxon>Dikarya</taxon>
        <taxon>Ascomycota</taxon>
        <taxon>Pezizomycotina</taxon>
        <taxon>Dothideomycetes</taxon>
        <taxon>Dothideomycetidae</taxon>
        <taxon>Dothideales</taxon>
        <taxon>Saccotheciaceae</taxon>
        <taxon>Aureobasidium</taxon>
    </lineage>
</organism>
<dbReference type="EMBL" id="JAHFXF010000068">
    <property type="protein sequence ID" value="KAG9697789.1"/>
    <property type="molecule type" value="Genomic_DNA"/>
</dbReference>
<name>A0A9P8G7N8_AURME</name>
<proteinExistence type="predicted"/>
<reference evidence="3" key="2">
    <citation type="submission" date="2021-08" db="EMBL/GenBank/DDBJ databases">
        <authorList>
            <person name="Gostincar C."/>
            <person name="Sun X."/>
            <person name="Song Z."/>
            <person name="Gunde-Cimerman N."/>
        </authorList>
    </citation>
    <scope>NUCLEOTIDE SEQUENCE</scope>
    <source>
        <strain evidence="3">EXF-8016</strain>
        <strain evidence="2">EXF-9911</strain>
    </source>
</reference>
<reference evidence="3" key="1">
    <citation type="journal article" date="2021" name="J Fungi (Basel)">
        <title>Virulence traits and population genomics of the black yeast Aureobasidium melanogenum.</title>
        <authorList>
            <person name="Cernosa A."/>
            <person name="Sun X."/>
            <person name="Gostincar C."/>
            <person name="Fang C."/>
            <person name="Gunde-Cimerman N."/>
            <person name="Song Z."/>
        </authorList>
    </citation>
    <scope>NUCLEOTIDE SEQUENCE</scope>
    <source>
        <strain evidence="3">EXF-8016</strain>
        <strain evidence="2">EXF-9911</strain>
    </source>
</reference>
<evidence type="ECO:0000313" key="2">
    <source>
        <dbReference type="EMBL" id="KAG9697789.1"/>
    </source>
</evidence>
<feature type="compositionally biased region" description="Basic and acidic residues" evidence="1">
    <location>
        <begin position="241"/>
        <end position="266"/>
    </location>
</feature>
<feature type="region of interest" description="Disordered" evidence="1">
    <location>
        <begin position="240"/>
        <end position="320"/>
    </location>
</feature>
<feature type="non-terminal residue" evidence="3">
    <location>
        <position position="670"/>
    </location>
</feature>
<sequence>MASLDDIQLLEQSLIDSAHLEWIVSGRPVVALFSSLGQAEYTGHDRCYLGQPSIAGKSNDGLRLWIGVDEGSKQLLITLTLRIRMTTSNKYRLFYLCLPTDCLKLEVADPAIWRLSKGIVPTNIVTDTTKTRSSQNQTSRLLRTGFSLEKGKSWVIMPQYPFTGRISSQAMSSLRKLKTLSEISAFDLFSSHDSWFQQALLRAQNLLTNNCMSYPKVQYSKFYPAGRAAGIGCWELQGWHDPMDDTKEDSNSDYTKRDLKRKRDESLPPPYREIAPLARSHPHPPASRLMIAPIPPTTGQITETSPDGQSSPQRELSSSLVEDTTLLSERASDAAKNPIKYLDLGTSEFDDLLLNCTMDSTAFATRVPAAFQDAGLTFASLPCQPLHSDDLTAVPQPSCDRDSLLAIPRKVVSSFALASSPPVCPVSQSPARACTPEVERSSLMYLHNTSKLSFSCIPETPTDTAAREHKPDTNSIRCIPEEQLPQILSLEHVVPWLANLWRHWPYAHYTCISYLLQVGTALRRKDADSFHMARAHTLAALLDDWTIVLSKQAITTTDEATMSRSFVEDGVYELISWLTILDSNGDTYYCSQLMELATIKAKLQDSIAATFKDRQRYQHILDLFTQLKAEIVLGACMEFGARVLSQDKLIASKMASERDRVKHWTETTSV</sequence>
<evidence type="ECO:0000313" key="3">
    <source>
        <dbReference type="EMBL" id="KAH0212437.1"/>
    </source>
</evidence>
<dbReference type="EMBL" id="JAHFYH010000115">
    <property type="protein sequence ID" value="KAH0212437.1"/>
    <property type="molecule type" value="Genomic_DNA"/>
</dbReference>
<protein>
    <submittedName>
        <fullName evidence="3">Uncharacterized protein</fullName>
    </submittedName>
</protein>
<evidence type="ECO:0000313" key="4">
    <source>
        <dbReference type="Proteomes" id="UP000767238"/>
    </source>
</evidence>
<evidence type="ECO:0000256" key="1">
    <source>
        <dbReference type="SAM" id="MobiDB-lite"/>
    </source>
</evidence>
<dbReference type="Proteomes" id="UP000779574">
    <property type="component" value="Unassembled WGS sequence"/>
</dbReference>
<dbReference type="AlphaFoldDB" id="A0A9P8G7N8"/>
<dbReference type="Proteomes" id="UP000767238">
    <property type="component" value="Unassembled WGS sequence"/>
</dbReference>